<keyword evidence="2" id="KW-1185">Reference proteome</keyword>
<reference evidence="1 2" key="2">
    <citation type="submission" date="2016-08" db="EMBL/GenBank/DDBJ databases">
        <title>Pervasive Adenine N6-methylation of Active Genes in Fungi.</title>
        <authorList>
            <consortium name="DOE Joint Genome Institute"/>
            <person name="Mondo S.J."/>
            <person name="Dannebaum R.O."/>
            <person name="Kuo R.C."/>
            <person name="Labutti K."/>
            <person name="Haridas S."/>
            <person name="Kuo A."/>
            <person name="Salamov A."/>
            <person name="Ahrendt S.R."/>
            <person name="Lipzen A."/>
            <person name="Sullivan W."/>
            <person name="Andreopoulos W.B."/>
            <person name="Clum A."/>
            <person name="Lindquist E."/>
            <person name="Daum C."/>
            <person name="Ramamoorthy G.K."/>
            <person name="Gryganskyi A."/>
            <person name="Culley D."/>
            <person name="Magnuson J.K."/>
            <person name="James T.Y."/>
            <person name="O'Malley M.A."/>
            <person name="Stajich J.E."/>
            <person name="Spatafora J.W."/>
            <person name="Visel A."/>
            <person name="Grigoriev I.V."/>
        </authorList>
    </citation>
    <scope>NUCLEOTIDE SEQUENCE [LARGE SCALE GENOMIC DNA]</scope>
    <source>
        <strain evidence="1 2">S4</strain>
    </source>
</reference>
<dbReference type="EMBL" id="MCFG01000287">
    <property type="protein sequence ID" value="ORX76643.1"/>
    <property type="molecule type" value="Genomic_DNA"/>
</dbReference>
<proteinExistence type="predicted"/>
<sequence length="222" mass="25823">MIYKWESKVDIINNSIKLVPPISFIIEHKNKVKKIIPKIYKIMDETENSITIDSSNNDDYISLLKNLEFFNIDINIRNNILVIEIKNIVIPFSLNLSSNIHVSGIKYITKIDVFINMLNCYGNNLNAILNVPGVDRYKTMYVNPSSRELEIDIENVRYIIYKRLKEFIDKEKYCGLLPDHLTYLGNSISIDRKGFGGQNASFLNSLTYEDNLNIVKKNFKWC</sequence>
<name>A0A1Y1WSY6_9FUNG</name>
<dbReference type="Proteomes" id="UP000193944">
    <property type="component" value="Unassembled WGS sequence"/>
</dbReference>
<organism evidence="1 2">
    <name type="scientific">Anaeromyces robustus</name>
    <dbReference type="NCBI Taxonomy" id="1754192"/>
    <lineage>
        <taxon>Eukaryota</taxon>
        <taxon>Fungi</taxon>
        <taxon>Fungi incertae sedis</taxon>
        <taxon>Chytridiomycota</taxon>
        <taxon>Chytridiomycota incertae sedis</taxon>
        <taxon>Neocallimastigomycetes</taxon>
        <taxon>Neocallimastigales</taxon>
        <taxon>Neocallimastigaceae</taxon>
        <taxon>Anaeromyces</taxon>
    </lineage>
</organism>
<accession>A0A1Y1WSY6</accession>
<dbReference type="SUPFAM" id="SSF64484">
    <property type="entry name" value="beta and beta-prime subunits of DNA dependent RNA-polymerase"/>
    <property type="match status" value="1"/>
</dbReference>
<comment type="caution">
    <text evidence="1">The sequence shown here is derived from an EMBL/GenBank/DDBJ whole genome shotgun (WGS) entry which is preliminary data.</text>
</comment>
<gene>
    <name evidence="1" type="ORF">BCR32DRAFT_283965</name>
</gene>
<protein>
    <submittedName>
        <fullName evidence="1">Uncharacterized protein</fullName>
    </submittedName>
</protein>
<reference evidence="1 2" key="1">
    <citation type="submission" date="2016-08" db="EMBL/GenBank/DDBJ databases">
        <title>A Parts List for Fungal Cellulosomes Revealed by Comparative Genomics.</title>
        <authorList>
            <consortium name="DOE Joint Genome Institute"/>
            <person name="Haitjema C.H."/>
            <person name="Gilmore S.P."/>
            <person name="Henske J.K."/>
            <person name="Solomon K.V."/>
            <person name="De Groot R."/>
            <person name="Kuo A."/>
            <person name="Mondo S.J."/>
            <person name="Salamov A.A."/>
            <person name="Labutti K."/>
            <person name="Zhao Z."/>
            <person name="Chiniquy J."/>
            <person name="Barry K."/>
            <person name="Brewer H.M."/>
            <person name="Purvine S.O."/>
            <person name="Wright A.T."/>
            <person name="Boxma B."/>
            <person name="Van Alen T."/>
            <person name="Hackstein J.H."/>
            <person name="Baker S.E."/>
            <person name="Grigoriev I.V."/>
            <person name="O'Malley M.A."/>
        </authorList>
    </citation>
    <scope>NUCLEOTIDE SEQUENCE [LARGE SCALE GENOMIC DNA]</scope>
    <source>
        <strain evidence="1 2">S4</strain>
    </source>
</reference>
<evidence type="ECO:0000313" key="1">
    <source>
        <dbReference type="EMBL" id="ORX76643.1"/>
    </source>
</evidence>
<evidence type="ECO:0000313" key="2">
    <source>
        <dbReference type="Proteomes" id="UP000193944"/>
    </source>
</evidence>
<dbReference type="AlphaFoldDB" id="A0A1Y1WSY6"/>